<dbReference type="Proteomes" id="UP000318833">
    <property type="component" value="Unassembled WGS sequence"/>
</dbReference>
<evidence type="ECO:0000313" key="1">
    <source>
        <dbReference type="EMBL" id="TSE04368.1"/>
    </source>
</evidence>
<accession>A0A554VCD2</accession>
<sequence>MALFQVGKDFDTPRKAGAAELFQIDTLIDENENNVTNMIDVGTFFHDNNELKRYLSRIFEIAVEEIELENL</sequence>
<dbReference type="AlphaFoldDB" id="A0A554VCD2"/>
<proteinExistence type="predicted"/>
<evidence type="ECO:0000313" key="2">
    <source>
        <dbReference type="Proteomes" id="UP000318833"/>
    </source>
</evidence>
<reference evidence="1 2" key="1">
    <citation type="submission" date="2019-07" db="EMBL/GenBank/DDBJ databases">
        <title>The draft genome sequence of Aquimarina algiphila M91.</title>
        <authorList>
            <person name="Meng X."/>
        </authorList>
    </citation>
    <scope>NUCLEOTIDE SEQUENCE [LARGE SCALE GENOMIC DNA]</scope>
    <source>
        <strain evidence="1 2">M91</strain>
    </source>
</reference>
<dbReference type="EMBL" id="VLNR01000082">
    <property type="protein sequence ID" value="TSE04368.1"/>
    <property type="molecule type" value="Genomic_DNA"/>
</dbReference>
<dbReference type="RefSeq" id="WP_143918545.1">
    <property type="nucleotide sequence ID" value="NZ_CANMXV010000057.1"/>
</dbReference>
<comment type="caution">
    <text evidence="1">The sequence shown here is derived from an EMBL/GenBank/DDBJ whole genome shotgun (WGS) entry which is preliminary data.</text>
</comment>
<keyword evidence="2" id="KW-1185">Reference proteome</keyword>
<gene>
    <name evidence="1" type="ORF">FOF46_26445</name>
</gene>
<name>A0A554VCD2_9FLAO</name>
<protein>
    <submittedName>
        <fullName evidence="1">Uncharacterized protein</fullName>
    </submittedName>
</protein>
<organism evidence="1 2">
    <name type="scientific">Aquimarina algiphila</name>
    <dbReference type="NCBI Taxonomy" id="2047982"/>
    <lineage>
        <taxon>Bacteria</taxon>
        <taxon>Pseudomonadati</taxon>
        <taxon>Bacteroidota</taxon>
        <taxon>Flavobacteriia</taxon>
        <taxon>Flavobacteriales</taxon>
        <taxon>Flavobacteriaceae</taxon>
        <taxon>Aquimarina</taxon>
    </lineage>
</organism>